<evidence type="ECO:0000313" key="1">
    <source>
        <dbReference type="EMBL" id="NIJ51250.1"/>
    </source>
</evidence>
<accession>A0ABX0UHS1</accession>
<dbReference type="EMBL" id="JAASQJ010000001">
    <property type="protein sequence ID" value="NIJ51250.1"/>
    <property type="molecule type" value="Genomic_DNA"/>
</dbReference>
<name>A0ABX0UHS1_9BACT</name>
<dbReference type="Proteomes" id="UP001179181">
    <property type="component" value="Unassembled WGS sequence"/>
</dbReference>
<comment type="caution">
    <text evidence="1">The sequence shown here is derived from an EMBL/GenBank/DDBJ whole genome shotgun (WGS) entry which is preliminary data.</text>
</comment>
<sequence length="31" mass="3329">MLAVQGDTVATGFEKGNSYTVDVVEKIRVSN</sequence>
<keyword evidence="2" id="KW-1185">Reference proteome</keyword>
<evidence type="ECO:0000313" key="2">
    <source>
        <dbReference type="Proteomes" id="UP001179181"/>
    </source>
</evidence>
<gene>
    <name evidence="1" type="ORF">FHS68_000406</name>
</gene>
<proteinExistence type="predicted"/>
<reference evidence="1 2" key="1">
    <citation type="submission" date="2020-03" db="EMBL/GenBank/DDBJ databases">
        <title>Genomic Encyclopedia of Type Strains, Phase IV (KMG-IV): sequencing the most valuable type-strain genomes for metagenomic binning, comparative biology and taxonomic classification.</title>
        <authorList>
            <person name="Goeker M."/>
        </authorList>
    </citation>
    <scope>NUCLEOTIDE SEQUENCE [LARGE SCALE GENOMIC DNA]</scope>
    <source>
        <strain evidence="1 2">DSM 102865</strain>
    </source>
</reference>
<organism evidence="1 2">
    <name type="scientific">Dyadobacter arcticus</name>
    <dbReference type="NCBI Taxonomy" id="1078754"/>
    <lineage>
        <taxon>Bacteria</taxon>
        <taxon>Pseudomonadati</taxon>
        <taxon>Bacteroidota</taxon>
        <taxon>Cytophagia</taxon>
        <taxon>Cytophagales</taxon>
        <taxon>Spirosomataceae</taxon>
        <taxon>Dyadobacter</taxon>
    </lineage>
</organism>
<protein>
    <submittedName>
        <fullName evidence="1">Uncharacterized protein</fullName>
    </submittedName>
</protein>